<organism evidence="1 2">
    <name type="scientific">Dallia pectoralis</name>
    <name type="common">Alaska blackfish</name>
    <dbReference type="NCBI Taxonomy" id="75939"/>
    <lineage>
        <taxon>Eukaryota</taxon>
        <taxon>Metazoa</taxon>
        <taxon>Chordata</taxon>
        <taxon>Craniata</taxon>
        <taxon>Vertebrata</taxon>
        <taxon>Euteleostomi</taxon>
        <taxon>Actinopterygii</taxon>
        <taxon>Neopterygii</taxon>
        <taxon>Teleostei</taxon>
        <taxon>Protacanthopterygii</taxon>
        <taxon>Esociformes</taxon>
        <taxon>Umbridae</taxon>
        <taxon>Dallia</taxon>
    </lineage>
</organism>
<evidence type="ECO:0000313" key="2">
    <source>
        <dbReference type="Proteomes" id="UP001157502"/>
    </source>
</evidence>
<sequence>MQKTALSQQYKWRTVAPLGGKNGEELRTGRAEAAYHNIAVRRQNKLTSNSAPAMFNLSCDRMTRQPEDEVKMDCV</sequence>
<protein>
    <submittedName>
        <fullName evidence="1">Uncharacterized protein</fullName>
    </submittedName>
</protein>
<accession>A0ACC2HGD4</accession>
<comment type="caution">
    <text evidence="1">The sequence shown here is derived from an EMBL/GenBank/DDBJ whole genome shotgun (WGS) entry which is preliminary data.</text>
</comment>
<keyword evidence="2" id="KW-1185">Reference proteome</keyword>
<reference evidence="1" key="1">
    <citation type="submission" date="2021-05" db="EMBL/GenBank/DDBJ databases">
        <authorList>
            <person name="Pan Q."/>
            <person name="Jouanno E."/>
            <person name="Zahm M."/>
            <person name="Klopp C."/>
            <person name="Cabau C."/>
            <person name="Louis A."/>
            <person name="Berthelot C."/>
            <person name="Parey E."/>
            <person name="Roest Crollius H."/>
            <person name="Montfort J."/>
            <person name="Robinson-Rechavi M."/>
            <person name="Bouchez O."/>
            <person name="Lampietro C."/>
            <person name="Lopez Roques C."/>
            <person name="Donnadieu C."/>
            <person name="Postlethwait J."/>
            <person name="Bobe J."/>
            <person name="Dillon D."/>
            <person name="Chandos A."/>
            <person name="von Hippel F."/>
            <person name="Guiguen Y."/>
        </authorList>
    </citation>
    <scope>NUCLEOTIDE SEQUENCE</scope>
    <source>
        <strain evidence="1">YG-Jan2019</strain>
    </source>
</reference>
<dbReference type="EMBL" id="CM055729">
    <property type="protein sequence ID" value="KAJ8014811.1"/>
    <property type="molecule type" value="Genomic_DNA"/>
</dbReference>
<name>A0ACC2HGD4_DALPE</name>
<gene>
    <name evidence="1" type="ORF">DPEC_G00019620</name>
</gene>
<evidence type="ECO:0000313" key="1">
    <source>
        <dbReference type="EMBL" id="KAJ8014811.1"/>
    </source>
</evidence>
<proteinExistence type="predicted"/>
<dbReference type="Proteomes" id="UP001157502">
    <property type="component" value="Chromosome 2"/>
</dbReference>